<evidence type="ECO:0000313" key="3">
    <source>
        <dbReference type="EMBL" id="SFF66655.1"/>
    </source>
</evidence>
<protein>
    <recommendedName>
        <fullName evidence="6">Flp pilus assembly protein TadG</fullName>
    </recommendedName>
</protein>
<dbReference type="OrthoDB" id="3746929at2"/>
<reference evidence="2 5" key="2">
    <citation type="submission" date="2020-07" db="EMBL/GenBank/DDBJ databases">
        <title>Sequencing the genomes of 1000 actinobacteria strains.</title>
        <authorList>
            <person name="Klenk H.-P."/>
        </authorList>
    </citation>
    <scope>NUCLEOTIDE SEQUENCE [LARGE SCALE GENOMIC DNA]</scope>
    <source>
        <strain evidence="2 5">DSM 45117</strain>
    </source>
</reference>
<gene>
    <name evidence="2" type="ORF">FHR37_003320</name>
    <name evidence="3" type="ORF">SAMN05421678_101327</name>
</gene>
<evidence type="ECO:0000313" key="2">
    <source>
        <dbReference type="EMBL" id="NYH84469.1"/>
    </source>
</evidence>
<keyword evidence="1" id="KW-0472">Membrane</keyword>
<evidence type="ECO:0000313" key="4">
    <source>
        <dbReference type="Proteomes" id="UP000199052"/>
    </source>
</evidence>
<keyword evidence="1" id="KW-1133">Transmembrane helix</keyword>
<evidence type="ECO:0000256" key="1">
    <source>
        <dbReference type="SAM" id="Phobius"/>
    </source>
</evidence>
<keyword evidence="5" id="KW-1185">Reference proteome</keyword>
<evidence type="ECO:0008006" key="6">
    <source>
        <dbReference type="Google" id="ProtNLM"/>
    </source>
</evidence>
<dbReference type="Proteomes" id="UP000533017">
    <property type="component" value="Unassembled WGS sequence"/>
</dbReference>
<dbReference type="RefSeq" id="WP_092880257.1">
    <property type="nucleotide sequence ID" value="NZ_FOOI01000001.1"/>
</dbReference>
<reference evidence="3 4" key="1">
    <citation type="submission" date="2016-10" db="EMBL/GenBank/DDBJ databases">
        <authorList>
            <person name="de Groot N.N."/>
        </authorList>
    </citation>
    <scope>NUCLEOTIDE SEQUENCE [LARGE SCALE GENOMIC DNA]</scope>
    <source>
        <strain evidence="3 4">CPCC 202808</strain>
    </source>
</reference>
<keyword evidence="1" id="KW-0812">Transmembrane</keyword>
<dbReference type="STRING" id="504797.SAMN05421678_101327"/>
<dbReference type="Proteomes" id="UP000199052">
    <property type="component" value="Unassembled WGS sequence"/>
</dbReference>
<name>A0A1I2KI32_9ACTN</name>
<evidence type="ECO:0000313" key="5">
    <source>
        <dbReference type="Proteomes" id="UP000533017"/>
    </source>
</evidence>
<accession>A0A1I2KI32</accession>
<sequence>MTWRLLRTIRAVASAPAALARRRAYGEGGNAIVEFCLMGILFLIPLVYVLLAVFDLQRAMYGASAAARDAGRAFVLAPDVGSAQSRARQAAQFAMSDQGLELGSGFSYQCDGGCLTAGSAVTVRVSYTVPLPFIPDVIGGPLASIPVSSTHRTPYGDYRESKG</sequence>
<organism evidence="3 4">
    <name type="scientific">Actinopolymorpha cephalotaxi</name>
    <dbReference type="NCBI Taxonomy" id="504797"/>
    <lineage>
        <taxon>Bacteria</taxon>
        <taxon>Bacillati</taxon>
        <taxon>Actinomycetota</taxon>
        <taxon>Actinomycetes</taxon>
        <taxon>Propionibacteriales</taxon>
        <taxon>Actinopolymorphaceae</taxon>
        <taxon>Actinopolymorpha</taxon>
    </lineage>
</organism>
<feature type="transmembrane region" description="Helical" evidence="1">
    <location>
        <begin position="31"/>
        <end position="54"/>
    </location>
</feature>
<dbReference type="EMBL" id="FOOI01000001">
    <property type="protein sequence ID" value="SFF66655.1"/>
    <property type="molecule type" value="Genomic_DNA"/>
</dbReference>
<dbReference type="AlphaFoldDB" id="A0A1I2KI32"/>
<proteinExistence type="predicted"/>
<dbReference type="EMBL" id="JACBZA010000001">
    <property type="protein sequence ID" value="NYH84469.1"/>
    <property type="molecule type" value="Genomic_DNA"/>
</dbReference>